<dbReference type="Proteomes" id="UP000515908">
    <property type="component" value="Chromosome 13"/>
</dbReference>
<feature type="compositionally biased region" description="Polar residues" evidence="2">
    <location>
        <begin position="580"/>
        <end position="589"/>
    </location>
</feature>
<accession>A0A7G2CJT4</accession>
<evidence type="ECO:0000313" key="3">
    <source>
        <dbReference type="EMBL" id="CAD2219191.1"/>
    </source>
</evidence>
<dbReference type="AlphaFoldDB" id="A0A7G2CJT4"/>
<dbReference type="PANTHER" id="PTHR13466">
    <property type="entry name" value="TEX2 PROTEIN-RELATED"/>
    <property type="match status" value="1"/>
</dbReference>
<feature type="compositionally biased region" description="Polar residues" evidence="2">
    <location>
        <begin position="145"/>
        <end position="167"/>
    </location>
</feature>
<dbReference type="EMBL" id="LR877157">
    <property type="protein sequence ID" value="CAD2219191.1"/>
    <property type="molecule type" value="Genomic_DNA"/>
</dbReference>
<evidence type="ECO:0000256" key="1">
    <source>
        <dbReference type="ARBA" id="ARBA00004586"/>
    </source>
</evidence>
<evidence type="ECO:0000313" key="4">
    <source>
        <dbReference type="Proteomes" id="UP000515908"/>
    </source>
</evidence>
<dbReference type="GO" id="GO:0005789">
    <property type="term" value="C:endoplasmic reticulum membrane"/>
    <property type="evidence" value="ECO:0007669"/>
    <property type="project" value="UniProtKB-SubCell"/>
</dbReference>
<dbReference type="VEuPathDB" id="TriTrypDB:ADEAN_000669300"/>
<evidence type="ECO:0000256" key="2">
    <source>
        <dbReference type="SAM" id="MobiDB-lite"/>
    </source>
</evidence>
<feature type="region of interest" description="Disordered" evidence="2">
    <location>
        <begin position="513"/>
        <end position="621"/>
    </location>
</feature>
<feature type="region of interest" description="Disordered" evidence="2">
    <location>
        <begin position="138"/>
        <end position="167"/>
    </location>
</feature>
<evidence type="ECO:0008006" key="5">
    <source>
        <dbReference type="Google" id="ProtNLM"/>
    </source>
</evidence>
<feature type="compositionally biased region" description="Basic and acidic residues" evidence="2">
    <location>
        <begin position="599"/>
        <end position="611"/>
    </location>
</feature>
<reference evidence="3 4" key="1">
    <citation type="submission" date="2020-08" db="EMBL/GenBank/DDBJ databases">
        <authorList>
            <person name="Newling K."/>
            <person name="Davey J."/>
            <person name="Forrester S."/>
        </authorList>
    </citation>
    <scope>NUCLEOTIDE SEQUENCE [LARGE SCALE GENOMIC DNA]</scope>
    <source>
        <strain evidence="4">Crithidia deanei Carvalho (ATCC PRA-265)</strain>
    </source>
</reference>
<sequence length="621" mass="67548">MMGGVTSKHIASGIVTPEEALYMLKQKQSRDRRSLREQGLEGMTGSISLATPLKLTSPCTLTWYEDGACGPPVECRLALVGNVVSVSELLPTRKGLSVIDDVGHKGGKGNQLFAEHLKGKMDVHRLVVAEWKRFGKGGEAGSPMANPNNASSPLRTSNSHNNMTSSINVSTSNAANANLPGVGSAKSPTPIAPVFHGRVLYVGTSDGRPLFAKGVDAMENSFLSEPSADLGPETSASSWAMNNASATNNNNNSNNNNNNARANMATWTGMIVKFSNVRDQERWLTLLRCIEEADAWREFAKNVPNPDTFNLFASRFLFQNFSGNGFVDLLIGAIRKKLKKVSLTKFPRDLEGDILLDDFVLGNALPWISEVSDPTISTNGEFGFDFNIQYKGGEEAFTLYFRLALAYRGIRIPHVVFSVKLLELEGTAHISIGPPPTPKFWIGGHKPPVVRLEVRQGGACGKGLLHRILTSLPDLSGIMTNLIKLYLFSDMILPFMDDFPLPSVESAPKVRVEKKRRTFDRRRAAELSGAPPPSKEVPKAEGSGDRSPPPPTNLSVSADHYTESDSLSTSTRSLRKRPNVSPSNASVSTSKRRNVSRNLKVELKMKGKDMDAQAAGRSKTS</sequence>
<dbReference type="PANTHER" id="PTHR13466:SF0">
    <property type="entry name" value="SMP-LTD DOMAIN-CONTAINING PROTEIN"/>
    <property type="match status" value="1"/>
</dbReference>
<dbReference type="GO" id="GO:0008289">
    <property type="term" value="F:lipid binding"/>
    <property type="evidence" value="ECO:0007669"/>
    <property type="project" value="TreeGrafter"/>
</dbReference>
<organism evidence="3 4">
    <name type="scientific">Angomonas deanei</name>
    <dbReference type="NCBI Taxonomy" id="59799"/>
    <lineage>
        <taxon>Eukaryota</taxon>
        <taxon>Discoba</taxon>
        <taxon>Euglenozoa</taxon>
        <taxon>Kinetoplastea</taxon>
        <taxon>Metakinetoplastina</taxon>
        <taxon>Trypanosomatida</taxon>
        <taxon>Trypanosomatidae</taxon>
        <taxon>Strigomonadinae</taxon>
        <taxon>Angomonas</taxon>
    </lineage>
</organism>
<dbReference type="CDD" id="cd21675">
    <property type="entry name" value="SMP_TEX2"/>
    <property type="match status" value="1"/>
</dbReference>
<comment type="subcellular location">
    <subcellularLocation>
        <location evidence="1">Endoplasmic reticulum membrane</location>
    </subcellularLocation>
</comment>
<proteinExistence type="predicted"/>
<name>A0A7G2CJT4_9TRYP</name>
<protein>
    <recommendedName>
        <fullName evidence="5">SMP-LTD domain-containing protein</fullName>
    </recommendedName>
</protein>
<gene>
    <name evidence="3" type="ORF">ADEAN_000669300</name>
</gene>
<keyword evidence="4" id="KW-1185">Reference proteome</keyword>